<name>A0AAD7C427_9AGAR</name>
<dbReference type="AlphaFoldDB" id="A0AAD7C427"/>
<organism evidence="3 4">
    <name type="scientific">Roridomyces roridus</name>
    <dbReference type="NCBI Taxonomy" id="1738132"/>
    <lineage>
        <taxon>Eukaryota</taxon>
        <taxon>Fungi</taxon>
        <taxon>Dikarya</taxon>
        <taxon>Basidiomycota</taxon>
        <taxon>Agaricomycotina</taxon>
        <taxon>Agaricomycetes</taxon>
        <taxon>Agaricomycetidae</taxon>
        <taxon>Agaricales</taxon>
        <taxon>Marasmiineae</taxon>
        <taxon>Mycenaceae</taxon>
        <taxon>Roridomyces</taxon>
    </lineage>
</organism>
<evidence type="ECO:0000313" key="3">
    <source>
        <dbReference type="EMBL" id="KAJ7638458.1"/>
    </source>
</evidence>
<protein>
    <recommendedName>
        <fullName evidence="5">MARVEL domain-containing protein</fullName>
    </recommendedName>
</protein>
<evidence type="ECO:0000313" key="4">
    <source>
        <dbReference type="Proteomes" id="UP001221142"/>
    </source>
</evidence>
<feature type="transmembrane region" description="Helical" evidence="2">
    <location>
        <begin position="131"/>
        <end position="158"/>
    </location>
</feature>
<feature type="region of interest" description="Disordered" evidence="1">
    <location>
        <begin position="189"/>
        <end position="214"/>
    </location>
</feature>
<comment type="caution">
    <text evidence="3">The sequence shown here is derived from an EMBL/GenBank/DDBJ whole genome shotgun (WGS) entry which is preliminary data.</text>
</comment>
<evidence type="ECO:0008006" key="5">
    <source>
        <dbReference type="Google" id="ProtNLM"/>
    </source>
</evidence>
<keyword evidence="2" id="KW-0472">Membrane</keyword>
<dbReference type="EMBL" id="JARKIF010000005">
    <property type="protein sequence ID" value="KAJ7638458.1"/>
    <property type="molecule type" value="Genomic_DNA"/>
</dbReference>
<evidence type="ECO:0000256" key="1">
    <source>
        <dbReference type="SAM" id="MobiDB-lite"/>
    </source>
</evidence>
<keyword evidence="2" id="KW-1133">Transmembrane helix</keyword>
<proteinExistence type="predicted"/>
<feature type="transmembrane region" description="Helical" evidence="2">
    <location>
        <begin position="40"/>
        <end position="64"/>
    </location>
</feature>
<feature type="compositionally biased region" description="Polar residues" evidence="1">
    <location>
        <begin position="204"/>
        <end position="214"/>
    </location>
</feature>
<sequence>MALIPLVRLVALCVALAFSVIVLGLSAALTSTTEKFLDGYFIFAALAIATSSLAMITLPVMILLEILRPGGFTSMIMVEVSWLFILSVLFLATGADGAQAASDTFTFSCGDYIPTVAAACRETSAIQAFSFLNWIILMAYSVFIFASPSSLQIARGLASGSRLLPRRRSLAPAETSAVQMEATPTTIPASTSTGYPVGAGGTGPTSVQAGTVTV</sequence>
<keyword evidence="2" id="KW-0812">Transmembrane</keyword>
<gene>
    <name evidence="3" type="ORF">FB45DRAFT_1023250</name>
</gene>
<dbReference type="Proteomes" id="UP001221142">
    <property type="component" value="Unassembled WGS sequence"/>
</dbReference>
<feature type="transmembrane region" description="Helical" evidence="2">
    <location>
        <begin position="76"/>
        <end position="95"/>
    </location>
</feature>
<evidence type="ECO:0000256" key="2">
    <source>
        <dbReference type="SAM" id="Phobius"/>
    </source>
</evidence>
<accession>A0AAD7C427</accession>
<reference evidence="3" key="1">
    <citation type="submission" date="2023-03" db="EMBL/GenBank/DDBJ databases">
        <title>Massive genome expansion in bonnet fungi (Mycena s.s.) driven by repeated elements and novel gene families across ecological guilds.</title>
        <authorList>
            <consortium name="Lawrence Berkeley National Laboratory"/>
            <person name="Harder C.B."/>
            <person name="Miyauchi S."/>
            <person name="Viragh M."/>
            <person name="Kuo A."/>
            <person name="Thoen E."/>
            <person name="Andreopoulos B."/>
            <person name="Lu D."/>
            <person name="Skrede I."/>
            <person name="Drula E."/>
            <person name="Henrissat B."/>
            <person name="Morin E."/>
            <person name="Kohler A."/>
            <person name="Barry K."/>
            <person name="LaButti K."/>
            <person name="Morin E."/>
            <person name="Salamov A."/>
            <person name="Lipzen A."/>
            <person name="Mereny Z."/>
            <person name="Hegedus B."/>
            <person name="Baldrian P."/>
            <person name="Stursova M."/>
            <person name="Weitz H."/>
            <person name="Taylor A."/>
            <person name="Grigoriev I.V."/>
            <person name="Nagy L.G."/>
            <person name="Martin F."/>
            <person name="Kauserud H."/>
        </authorList>
    </citation>
    <scope>NUCLEOTIDE SEQUENCE</scope>
    <source>
        <strain evidence="3">9284</strain>
    </source>
</reference>
<keyword evidence="4" id="KW-1185">Reference proteome</keyword>